<name>A0A182SCH9_9DIPT</name>
<evidence type="ECO:0000256" key="9">
    <source>
        <dbReference type="SAM" id="Phobius"/>
    </source>
</evidence>
<keyword evidence="3" id="KW-1003">Cell membrane</keyword>
<keyword evidence="5 9" id="KW-1133">Transmembrane helix</keyword>
<keyword evidence="7 8" id="KW-0675">Receptor</keyword>
<keyword evidence="4 9" id="KW-0812">Transmembrane</keyword>
<comment type="similarity">
    <text evidence="2">Belongs to the insect chemoreceptor superfamily. Gustatory receptor (GR) family. Gr5a subfamily.</text>
</comment>
<dbReference type="VEuPathDB" id="VectorBase:AMAM004016"/>
<feature type="transmembrane region" description="Helical" evidence="9">
    <location>
        <begin position="65"/>
        <end position="85"/>
    </location>
</feature>
<accession>A0A182SCH9</accession>
<evidence type="ECO:0000256" key="2">
    <source>
        <dbReference type="ARBA" id="ARBA00005327"/>
    </source>
</evidence>
<reference evidence="10" key="2">
    <citation type="submission" date="2020-05" db="UniProtKB">
        <authorList>
            <consortium name="EnsemblMetazoa"/>
        </authorList>
    </citation>
    <scope>IDENTIFICATION</scope>
    <source>
        <strain evidence="10">maculatus3</strain>
    </source>
</reference>
<dbReference type="GO" id="GO:0005886">
    <property type="term" value="C:plasma membrane"/>
    <property type="evidence" value="ECO:0007669"/>
    <property type="project" value="UniProtKB-SubCell"/>
</dbReference>
<evidence type="ECO:0000256" key="8">
    <source>
        <dbReference type="PIRNR" id="PIRNR038981"/>
    </source>
</evidence>
<dbReference type="AlphaFoldDB" id="A0A182SCH9"/>
<evidence type="ECO:0000313" key="10">
    <source>
        <dbReference type="EnsemblMetazoa" id="AMAM004016-PA"/>
    </source>
</evidence>
<organism evidence="10 11">
    <name type="scientific">Anopheles maculatus</name>
    <dbReference type="NCBI Taxonomy" id="74869"/>
    <lineage>
        <taxon>Eukaryota</taxon>
        <taxon>Metazoa</taxon>
        <taxon>Ecdysozoa</taxon>
        <taxon>Arthropoda</taxon>
        <taxon>Hexapoda</taxon>
        <taxon>Insecta</taxon>
        <taxon>Pterygota</taxon>
        <taxon>Neoptera</taxon>
        <taxon>Endopterygota</taxon>
        <taxon>Diptera</taxon>
        <taxon>Nematocera</taxon>
        <taxon>Culicoidea</taxon>
        <taxon>Culicidae</taxon>
        <taxon>Anophelinae</taxon>
        <taxon>Anopheles</taxon>
        <taxon>Anopheles maculatus group</taxon>
    </lineage>
</organism>
<dbReference type="PANTHER" id="PTHR21421">
    <property type="entry name" value="GUSTATORY RECEPTOR"/>
    <property type="match status" value="1"/>
</dbReference>
<feature type="transmembrane region" description="Helical" evidence="9">
    <location>
        <begin position="153"/>
        <end position="173"/>
    </location>
</feature>
<feature type="transmembrane region" description="Helical" evidence="9">
    <location>
        <begin position="100"/>
        <end position="120"/>
    </location>
</feature>
<dbReference type="Proteomes" id="UP000075901">
    <property type="component" value="Unassembled WGS sequence"/>
</dbReference>
<feature type="transmembrane region" description="Helical" evidence="9">
    <location>
        <begin position="330"/>
        <end position="351"/>
    </location>
</feature>
<keyword evidence="11" id="KW-1185">Reference proteome</keyword>
<evidence type="ECO:0000256" key="4">
    <source>
        <dbReference type="ARBA" id="ARBA00022692"/>
    </source>
</evidence>
<dbReference type="Pfam" id="PF06151">
    <property type="entry name" value="Trehalose_recp"/>
    <property type="match status" value="1"/>
</dbReference>
<dbReference type="GO" id="GO:0033041">
    <property type="term" value="F:sweet taste receptor activity"/>
    <property type="evidence" value="ECO:0007669"/>
    <property type="project" value="TreeGrafter"/>
</dbReference>
<dbReference type="GO" id="GO:0007165">
    <property type="term" value="P:signal transduction"/>
    <property type="evidence" value="ECO:0007669"/>
    <property type="project" value="UniProtKB-KW"/>
</dbReference>
<dbReference type="PANTHER" id="PTHR21421:SF34">
    <property type="entry name" value="GUSTATORY RECEPTOR FOR SUGAR TASTE 61A-RELATED"/>
    <property type="match status" value="1"/>
</dbReference>
<proteinExistence type="inferred from homology"/>
<keyword evidence="6 9" id="KW-0472">Membrane</keyword>
<comment type="subcellular location">
    <subcellularLocation>
        <location evidence="1">Cell membrane</location>
        <topology evidence="1">Multi-pass membrane protein</topology>
    </subcellularLocation>
</comment>
<evidence type="ECO:0000256" key="3">
    <source>
        <dbReference type="ARBA" id="ARBA00022475"/>
    </source>
</evidence>
<evidence type="ECO:0000256" key="1">
    <source>
        <dbReference type="ARBA" id="ARBA00004651"/>
    </source>
</evidence>
<dbReference type="PIRSF" id="PIRSF038981">
    <property type="entry name" value="GRP"/>
    <property type="match status" value="1"/>
</dbReference>
<protein>
    <recommendedName>
        <fullName evidence="8">Gustatory receptor</fullName>
    </recommendedName>
</protein>
<keyword evidence="8" id="KW-0807">Transducer</keyword>
<dbReference type="InterPro" id="IPR009318">
    <property type="entry name" value="Gustatory_rcpt"/>
</dbReference>
<comment type="function">
    <text evidence="8">Plays a role in the sugar gustatory response.</text>
</comment>
<evidence type="ECO:0000313" key="11">
    <source>
        <dbReference type="Proteomes" id="UP000075901"/>
    </source>
</evidence>
<sequence>MTLVTKGFALHRKVRQRFQAKMVDDERDTFLRGVRPFIILGQVFGIFPIYGITANEPTRLRLKWFSLRVILNLTIVVTALVQAYLEYGRLKMIGINAKNVSGLIFFLDACLINVLFLNLATKWRTVAAKWDEVDETFNRAPYQMVGWSLRKRLCVVSFTLLFFAAVEHCLSVVNGVHNQLFEVQYCNWTVPNFYRHYSLRRFANVYINFPYHDLSAVFFTVIGACKYVSSALTIYWNYQDIFIILISIGLATRFQQINNHLKILSDGVLIPGEDFWIRVRTNYVSVCELLDDVDRVISWTMLISCATNLYYICLQILHVSKKLANTIEDAYYWFSLVFLIIRTVIVFLSAAHIHDCAKKPLDIIMKIPNVGWCVEVRECIVC</sequence>
<feature type="transmembrane region" description="Helical" evidence="9">
    <location>
        <begin position="34"/>
        <end position="53"/>
    </location>
</feature>
<reference evidence="11" key="1">
    <citation type="submission" date="2013-09" db="EMBL/GenBank/DDBJ databases">
        <title>The Genome Sequence of Anopheles maculatus species B.</title>
        <authorList>
            <consortium name="The Broad Institute Genomics Platform"/>
            <person name="Neafsey D.E."/>
            <person name="Besansky N."/>
            <person name="Howell P."/>
            <person name="Walton C."/>
            <person name="Young S.K."/>
            <person name="Zeng Q."/>
            <person name="Gargeya S."/>
            <person name="Fitzgerald M."/>
            <person name="Haas B."/>
            <person name="Abouelleil A."/>
            <person name="Allen A.W."/>
            <person name="Alvarado L."/>
            <person name="Arachchi H.M."/>
            <person name="Berlin A.M."/>
            <person name="Chapman S.B."/>
            <person name="Gainer-Dewar J."/>
            <person name="Goldberg J."/>
            <person name="Griggs A."/>
            <person name="Gujja S."/>
            <person name="Hansen M."/>
            <person name="Howarth C."/>
            <person name="Imamovic A."/>
            <person name="Ireland A."/>
            <person name="Larimer J."/>
            <person name="McCowan C."/>
            <person name="Murphy C."/>
            <person name="Pearson M."/>
            <person name="Poon T.W."/>
            <person name="Priest M."/>
            <person name="Roberts A."/>
            <person name="Saif S."/>
            <person name="Shea T."/>
            <person name="Sisk P."/>
            <person name="Sykes S."/>
            <person name="Wortman J."/>
            <person name="Nusbaum C."/>
            <person name="Birren B."/>
        </authorList>
    </citation>
    <scope>NUCLEOTIDE SEQUENCE [LARGE SCALE GENOMIC DNA]</scope>
    <source>
        <strain evidence="11">maculatus3</strain>
    </source>
</reference>
<feature type="transmembrane region" description="Helical" evidence="9">
    <location>
        <begin position="216"/>
        <end position="238"/>
    </location>
</feature>
<evidence type="ECO:0000256" key="7">
    <source>
        <dbReference type="ARBA" id="ARBA00023170"/>
    </source>
</evidence>
<evidence type="ECO:0000256" key="6">
    <source>
        <dbReference type="ARBA" id="ARBA00023136"/>
    </source>
</evidence>
<evidence type="ECO:0000256" key="5">
    <source>
        <dbReference type="ARBA" id="ARBA00022989"/>
    </source>
</evidence>
<dbReference type="EnsemblMetazoa" id="AMAM004016-RA">
    <property type="protein sequence ID" value="AMAM004016-PA"/>
    <property type="gene ID" value="AMAM004016"/>
</dbReference>
<feature type="transmembrane region" description="Helical" evidence="9">
    <location>
        <begin position="296"/>
        <end position="318"/>
    </location>
</feature>